<proteinExistence type="predicted"/>
<gene>
    <name evidence="1" type="ORF">K8344_06530</name>
</gene>
<sequence length="202" mass="23545">MRILKYFFLLILIISCVEKENKLDYSLSLQSLDIFLYNEDCNLAHPNPLLLSSYSFNIKVLNITMDSIIVSFNNPIAKLINSNNNVYDLELFKKDNNIVIYEKVNNSFIIPPNGYTILHLRDKNSSNFSFIKFEEEIKRKKIFKSKIVFNEIVEDRDTTSVLKVSNHLKINYFIDDSQASKNDTIKFCDYAKHPPVSNNDIN</sequence>
<dbReference type="AlphaFoldDB" id="A0A9X1U3H8"/>
<reference evidence="1" key="1">
    <citation type="submission" date="2021-09" db="EMBL/GenBank/DDBJ databases">
        <title>Genome of Aequorivita sp. strain F64183.</title>
        <authorList>
            <person name="Wang Y."/>
        </authorList>
    </citation>
    <scope>NUCLEOTIDE SEQUENCE</scope>
    <source>
        <strain evidence="1">F64183</strain>
    </source>
</reference>
<dbReference type="RefSeq" id="WP_237607930.1">
    <property type="nucleotide sequence ID" value="NZ_JAIRBB010000003.1"/>
</dbReference>
<organism evidence="1 2">
    <name type="scientific">Aequorivita xiaoshiensis</name>
    <dbReference type="NCBI Taxonomy" id="2874476"/>
    <lineage>
        <taxon>Bacteria</taxon>
        <taxon>Pseudomonadati</taxon>
        <taxon>Bacteroidota</taxon>
        <taxon>Flavobacteriia</taxon>
        <taxon>Flavobacteriales</taxon>
        <taxon>Flavobacteriaceae</taxon>
        <taxon>Aequorivita</taxon>
    </lineage>
</organism>
<name>A0A9X1U3H8_9FLAO</name>
<dbReference type="Proteomes" id="UP001139462">
    <property type="component" value="Unassembled WGS sequence"/>
</dbReference>
<accession>A0A9X1U3H8</accession>
<evidence type="ECO:0000313" key="1">
    <source>
        <dbReference type="EMBL" id="MCG2430769.1"/>
    </source>
</evidence>
<dbReference type="PROSITE" id="PS51257">
    <property type="entry name" value="PROKAR_LIPOPROTEIN"/>
    <property type="match status" value="1"/>
</dbReference>
<dbReference type="EMBL" id="JAIRBB010000003">
    <property type="protein sequence ID" value="MCG2430769.1"/>
    <property type="molecule type" value="Genomic_DNA"/>
</dbReference>
<comment type="caution">
    <text evidence="1">The sequence shown here is derived from an EMBL/GenBank/DDBJ whole genome shotgun (WGS) entry which is preliminary data.</text>
</comment>
<keyword evidence="2" id="KW-1185">Reference proteome</keyword>
<evidence type="ECO:0000313" key="2">
    <source>
        <dbReference type="Proteomes" id="UP001139462"/>
    </source>
</evidence>
<protein>
    <submittedName>
        <fullName evidence="1">Uncharacterized protein</fullName>
    </submittedName>
</protein>